<dbReference type="PROSITE" id="PS50050">
    <property type="entry name" value="TNFR_NGFR_2"/>
    <property type="match status" value="1"/>
</dbReference>
<dbReference type="InterPro" id="IPR053075">
    <property type="entry name" value="TNFRSF11A"/>
</dbReference>
<dbReference type="RefSeq" id="XP_026635579.1">
    <property type="nucleotide sequence ID" value="XM_026779778.1"/>
</dbReference>
<dbReference type="InterPro" id="IPR022361">
    <property type="entry name" value="TNFR_11A"/>
</dbReference>
<evidence type="ECO:0000313" key="6">
    <source>
        <dbReference type="RefSeq" id="XP_026635579.1"/>
    </source>
</evidence>
<keyword evidence="5" id="KW-1185">Reference proteome</keyword>
<feature type="region of interest" description="Disordered" evidence="2">
    <location>
        <begin position="588"/>
        <end position="609"/>
    </location>
</feature>
<dbReference type="InterPro" id="IPR034040">
    <property type="entry name" value="TNFRSF11A_N"/>
</dbReference>
<dbReference type="PROSITE" id="PS00652">
    <property type="entry name" value="TNFR_NGFR_1"/>
    <property type="match status" value="1"/>
</dbReference>
<proteinExistence type="predicted"/>
<feature type="compositionally biased region" description="Basic residues" evidence="2">
    <location>
        <begin position="68"/>
        <end position="78"/>
    </location>
</feature>
<feature type="region of interest" description="Disordered" evidence="2">
    <location>
        <begin position="699"/>
        <end position="786"/>
    </location>
</feature>
<dbReference type="PRINTS" id="PR01974">
    <property type="entry name" value="TNFACTORR11A"/>
</dbReference>
<dbReference type="Pfam" id="PF18278">
    <property type="entry name" value="RANK_CRD_2"/>
    <property type="match status" value="1"/>
</dbReference>
<dbReference type="SMART" id="SM00208">
    <property type="entry name" value="TNFR"/>
    <property type="match status" value="4"/>
</dbReference>
<reference evidence="6" key="1">
    <citation type="submission" date="2025-08" db="UniProtKB">
        <authorList>
            <consortium name="RefSeq"/>
        </authorList>
    </citation>
    <scope>IDENTIFICATION</scope>
</reference>
<sequence>MATLVGLSRACPREAAPRELSAWGQQGGAQRRSGARVECQSHRCSAPQQPTLRHPLADSDGGAGAGSRRLRTTGSKHKQPGDRSVLPTCGSEDRAQISKLSARSLRELWTDISSADWKVASLSNPPESRDTVRARGPRFLSAPQHQRLTVLNHDCPAATTSTGRISSTLTDQDTGGDNVTLLVAPPCTQERHYEHLGRCCSKCEPGRYLSSKCTPTSDSVCLPCGPDEYLDTWNEEDKCLLHKVCDAGKALVAVDPGNHTAPRRCACTAGYHWNPDCECCRRNTECAPGFGAEHPLRLNMDTVCTPCLLGFFSDISSSTDTCRPWTNCSLLGRLEAQPGTNKSDVVCSSSLTLRKPPKEAQIYLPSLVILLLFVSVILVAAIIFGVYYRKGWKALTANLWNWVNDACSSLSGNQGSSGDCCVGAHPATSAQQEALERALLMTLGEKMFPEDMCYPEGGSGVCEPVCAAEGGDARMLTLVSEVEIQGDLSRKIPTEDEYTDRPSQPSNGSLFVIQPGSKSTPPFQEPLEVGENDSLSQCFTGTESTAESEGCSFLAPPCRTDCIPLSPEKYLKREIEDDSCLPWVASSNSTDGYTGSGNTPGEDHEPLLGSLKCGPLPQCAYSMGLPSEAAASMAEAGGQPQDRADAKLPSSERGASGSGGSPSDQPPVSGNVTGNSNSTFISSGQVMNFKGDIIVVYVSQTSQEGPGPTEPEPEPDPVGRPVQEETLARRDSFAGTAPRFPDACATGAGLQEQGTCETKDGTSRPVQEQGAAQGSRRILGSGQCAE</sequence>
<feature type="region of interest" description="Disordered" evidence="2">
    <location>
        <begin position="1"/>
        <end position="89"/>
    </location>
</feature>
<keyword evidence="3" id="KW-0812">Transmembrane</keyword>
<dbReference type="Pfam" id="PF00020">
    <property type="entry name" value="TNFR_c6"/>
    <property type="match status" value="1"/>
</dbReference>
<feature type="compositionally biased region" description="Low complexity" evidence="2">
    <location>
        <begin position="649"/>
        <end position="670"/>
    </location>
</feature>
<keyword evidence="3" id="KW-0472">Membrane</keyword>
<feature type="domain" description="TNFR-Cys" evidence="4">
    <location>
        <begin position="186"/>
        <end position="221"/>
    </location>
</feature>
<evidence type="ECO:0000313" key="5">
    <source>
        <dbReference type="Proteomes" id="UP000694915"/>
    </source>
</evidence>
<feature type="compositionally biased region" description="Low complexity" evidence="2">
    <location>
        <begin position="21"/>
        <end position="32"/>
    </location>
</feature>
<evidence type="ECO:0000256" key="2">
    <source>
        <dbReference type="SAM" id="MobiDB-lite"/>
    </source>
</evidence>
<feature type="region of interest" description="Disordered" evidence="2">
    <location>
        <begin position="489"/>
        <end position="529"/>
    </location>
</feature>
<evidence type="ECO:0000256" key="1">
    <source>
        <dbReference type="PROSITE-ProRule" id="PRU00206"/>
    </source>
</evidence>
<dbReference type="InterPro" id="IPR041648">
    <property type="entry name" value="RANK_CRD_2"/>
</dbReference>
<gene>
    <name evidence="6" type="primary">Tnfrsf11a</name>
</gene>
<name>A0ABM1U0R7_MICOH</name>
<evidence type="ECO:0000256" key="3">
    <source>
        <dbReference type="SAM" id="Phobius"/>
    </source>
</evidence>
<feature type="repeat" description="TNFR-Cys" evidence="1">
    <location>
        <begin position="186"/>
        <end position="221"/>
    </location>
</feature>
<feature type="compositionally biased region" description="Polar residues" evidence="2">
    <location>
        <begin position="42"/>
        <end position="51"/>
    </location>
</feature>
<feature type="compositionally biased region" description="Basic and acidic residues" evidence="2">
    <location>
        <begin position="722"/>
        <end position="732"/>
    </location>
</feature>
<dbReference type="CDD" id="cd13411">
    <property type="entry name" value="TNFRSF11A"/>
    <property type="match status" value="1"/>
</dbReference>
<dbReference type="GeneID" id="101982457"/>
<feature type="region of interest" description="Disordered" evidence="2">
    <location>
        <begin position="631"/>
        <end position="676"/>
    </location>
</feature>
<dbReference type="SUPFAM" id="SSF57586">
    <property type="entry name" value="TNF receptor-like"/>
    <property type="match status" value="2"/>
</dbReference>
<feature type="disulfide bond" evidence="1">
    <location>
        <begin position="200"/>
        <end position="213"/>
    </location>
</feature>
<keyword evidence="3" id="KW-1133">Transmembrane helix</keyword>
<feature type="transmembrane region" description="Helical" evidence="3">
    <location>
        <begin position="362"/>
        <end position="388"/>
    </location>
</feature>
<accession>A0ABM1U0R7</accession>
<keyword evidence="6" id="KW-0675">Receptor</keyword>
<dbReference type="Gene3D" id="2.10.50.10">
    <property type="entry name" value="Tumor Necrosis Factor Receptor, subunit A, domain 2"/>
    <property type="match status" value="2"/>
</dbReference>
<dbReference type="InterPro" id="IPR001368">
    <property type="entry name" value="TNFR/NGFR_Cys_rich_reg"/>
</dbReference>
<feature type="disulfide bond" evidence="1">
    <location>
        <begin position="203"/>
        <end position="221"/>
    </location>
</feature>
<dbReference type="PANTHER" id="PTHR47134:SF1">
    <property type="entry name" value="TUMOR NECROSIS FACTOR RECEPTOR SUPERFAMILY MEMBER 11A"/>
    <property type="match status" value="1"/>
</dbReference>
<protein>
    <submittedName>
        <fullName evidence="6">Tumor necrosis factor receptor superfamily member 11A</fullName>
    </submittedName>
</protein>
<dbReference type="PANTHER" id="PTHR47134">
    <property type="entry name" value="TUMOR NECROSIS FACTOR RECEPTOR SUPERFAMILY MEMBER 11A"/>
    <property type="match status" value="1"/>
</dbReference>
<feature type="compositionally biased region" description="Polar residues" evidence="2">
    <location>
        <begin position="588"/>
        <end position="599"/>
    </location>
</feature>
<comment type="caution">
    <text evidence="1">Lacks conserved residue(s) required for the propagation of feature annotation.</text>
</comment>
<evidence type="ECO:0000259" key="4">
    <source>
        <dbReference type="PROSITE" id="PS50050"/>
    </source>
</evidence>
<organism evidence="5 6">
    <name type="scientific">Microtus ochrogaster</name>
    <name type="common">Prairie vole</name>
    <dbReference type="NCBI Taxonomy" id="79684"/>
    <lineage>
        <taxon>Eukaryota</taxon>
        <taxon>Metazoa</taxon>
        <taxon>Chordata</taxon>
        <taxon>Craniata</taxon>
        <taxon>Vertebrata</taxon>
        <taxon>Euteleostomi</taxon>
        <taxon>Mammalia</taxon>
        <taxon>Eutheria</taxon>
        <taxon>Euarchontoglires</taxon>
        <taxon>Glires</taxon>
        <taxon>Rodentia</taxon>
        <taxon>Myomorpha</taxon>
        <taxon>Muroidea</taxon>
        <taxon>Cricetidae</taxon>
        <taxon>Arvicolinae</taxon>
        <taxon>Microtus</taxon>
    </lineage>
</organism>
<dbReference type="Proteomes" id="UP000694915">
    <property type="component" value="Chromosome 6"/>
</dbReference>
<keyword evidence="1" id="KW-1015">Disulfide bond</keyword>